<dbReference type="Proteomes" id="UP000191554">
    <property type="component" value="Unassembled WGS sequence"/>
</dbReference>
<feature type="transmembrane region" description="Helical" evidence="1">
    <location>
        <begin position="142"/>
        <end position="165"/>
    </location>
</feature>
<feature type="transmembrane region" description="Helical" evidence="1">
    <location>
        <begin position="90"/>
        <end position="121"/>
    </location>
</feature>
<evidence type="ECO:0000256" key="1">
    <source>
        <dbReference type="SAM" id="Phobius"/>
    </source>
</evidence>
<gene>
    <name evidence="2" type="ORF">CLHUN_26000</name>
</gene>
<evidence type="ECO:0000313" key="2">
    <source>
        <dbReference type="EMBL" id="OPX43453.1"/>
    </source>
</evidence>
<sequence>MLNKLLKHEFKDTARIIPMFYLISLIFASMVLSAKTLDIDWFRMTTSFVLLLLGIAVSIVTFVVIAMRFYRNLYSNEGYLMFTLPVKPHLLLAAKGIAAFFWMLLSYGVTVCAFYISLYGFGLTGELSMVMDQLKIYGMEKVIYLFVPMMILATLYLLGQIYFAITMANRPAFHSMGGAAAFLVFIATNVILQIAEAIFAIFVPFSVEIDLVENIGVSLTSQNMFGYLLESMKGAEPTTIVIGFGGYIFEIIMVCILFYVTSRIMKNKVSLR</sequence>
<feature type="transmembrane region" description="Helical" evidence="1">
    <location>
        <begin position="199"/>
        <end position="220"/>
    </location>
</feature>
<dbReference type="STRING" id="48256.CLHUN_26000"/>
<keyword evidence="1" id="KW-1133">Transmembrane helix</keyword>
<dbReference type="EMBL" id="MZGX01000017">
    <property type="protein sequence ID" value="OPX43453.1"/>
    <property type="molecule type" value="Genomic_DNA"/>
</dbReference>
<feature type="transmembrane region" description="Helical" evidence="1">
    <location>
        <begin position="240"/>
        <end position="260"/>
    </location>
</feature>
<dbReference type="OrthoDB" id="9816138at2"/>
<keyword evidence="1" id="KW-0812">Transmembrane</keyword>
<organism evidence="2 3">
    <name type="scientific">Ruminiclostridium hungatei</name>
    <name type="common">Clostridium hungatei</name>
    <dbReference type="NCBI Taxonomy" id="48256"/>
    <lineage>
        <taxon>Bacteria</taxon>
        <taxon>Bacillati</taxon>
        <taxon>Bacillota</taxon>
        <taxon>Clostridia</taxon>
        <taxon>Eubacteriales</taxon>
        <taxon>Oscillospiraceae</taxon>
        <taxon>Ruminiclostridium</taxon>
    </lineage>
</organism>
<proteinExistence type="predicted"/>
<comment type="caution">
    <text evidence="2">The sequence shown here is derived from an EMBL/GenBank/DDBJ whole genome shotgun (WGS) entry which is preliminary data.</text>
</comment>
<feature type="transmembrane region" description="Helical" evidence="1">
    <location>
        <begin position="49"/>
        <end position="70"/>
    </location>
</feature>
<protein>
    <recommendedName>
        <fullName evidence="4">ABC-2 family transporter protein</fullName>
    </recommendedName>
</protein>
<keyword evidence="3" id="KW-1185">Reference proteome</keyword>
<feature type="transmembrane region" description="Helical" evidence="1">
    <location>
        <begin position="16"/>
        <end position="37"/>
    </location>
</feature>
<dbReference type="RefSeq" id="WP_080065056.1">
    <property type="nucleotide sequence ID" value="NZ_MZGX01000017.1"/>
</dbReference>
<dbReference type="AlphaFoldDB" id="A0A1V4SI65"/>
<accession>A0A1V4SI65</accession>
<evidence type="ECO:0008006" key="4">
    <source>
        <dbReference type="Google" id="ProtNLM"/>
    </source>
</evidence>
<feature type="transmembrane region" description="Helical" evidence="1">
    <location>
        <begin position="171"/>
        <end position="192"/>
    </location>
</feature>
<name>A0A1V4SI65_RUMHU</name>
<reference evidence="2 3" key="1">
    <citation type="submission" date="2017-03" db="EMBL/GenBank/DDBJ databases">
        <title>Genome sequence of Clostridium hungatei DSM 14427.</title>
        <authorList>
            <person name="Poehlein A."/>
            <person name="Daniel R."/>
        </authorList>
    </citation>
    <scope>NUCLEOTIDE SEQUENCE [LARGE SCALE GENOMIC DNA]</scope>
    <source>
        <strain evidence="2 3">DSM 14427</strain>
    </source>
</reference>
<keyword evidence="1" id="KW-0472">Membrane</keyword>
<evidence type="ECO:0000313" key="3">
    <source>
        <dbReference type="Proteomes" id="UP000191554"/>
    </source>
</evidence>